<dbReference type="OrthoDB" id="287243at2"/>
<evidence type="ECO:0000313" key="3">
    <source>
        <dbReference type="EMBL" id="QDT27338.1"/>
    </source>
</evidence>
<dbReference type="Pfam" id="PF21742">
    <property type="entry name" value="DUF6868"/>
    <property type="match status" value="1"/>
</dbReference>
<evidence type="ECO:0000256" key="1">
    <source>
        <dbReference type="SAM" id="Phobius"/>
    </source>
</evidence>
<keyword evidence="1" id="KW-1133">Transmembrane helix</keyword>
<sequence>MDLPTLTSFFMWCSVFNGGLLLLWTCCFLLMPDLVYRTQKRWFPLPRETFDVVMYVFVGAFKLLFLVFNLVPYLALLMIG</sequence>
<gene>
    <name evidence="3" type="ORF">Enr10x_26550</name>
    <name evidence="4" type="ORF">Pan153_15440</name>
</gene>
<evidence type="ECO:0000313" key="4">
    <source>
        <dbReference type="EMBL" id="QDV16910.1"/>
    </source>
</evidence>
<proteinExistence type="predicted"/>
<feature type="transmembrane region" description="Helical" evidence="1">
    <location>
        <begin position="6"/>
        <end position="31"/>
    </location>
</feature>
<evidence type="ECO:0000313" key="6">
    <source>
        <dbReference type="Proteomes" id="UP000320839"/>
    </source>
</evidence>
<evidence type="ECO:0000313" key="5">
    <source>
        <dbReference type="Proteomes" id="UP000315647"/>
    </source>
</evidence>
<keyword evidence="1" id="KW-0472">Membrane</keyword>
<protein>
    <recommendedName>
        <fullName evidence="2">DUF6868 domain-containing protein</fullName>
    </recommendedName>
</protein>
<accession>A0A517Q6V1</accession>
<dbReference type="InterPro" id="IPR049220">
    <property type="entry name" value="DUF6868"/>
</dbReference>
<dbReference type="RefSeq" id="WP_145107181.1">
    <property type="nucleotide sequence ID" value="NZ_CP036277.1"/>
</dbReference>
<reference evidence="4 6" key="1">
    <citation type="submission" date="2019-02" db="EMBL/GenBank/DDBJ databases">
        <title>Deep-cultivation of Planctomycetes and their phenomic and genomic characterization uncovers novel biology.</title>
        <authorList>
            <person name="Wiegand S."/>
            <person name="Jogler M."/>
            <person name="Boedeker C."/>
            <person name="Pinto D."/>
            <person name="Vollmers J."/>
            <person name="Rivas-Marin E."/>
            <person name="Kohn T."/>
            <person name="Peeters S.H."/>
            <person name="Heuer A."/>
            <person name="Rast P."/>
            <person name="Oberbeckmann S."/>
            <person name="Bunk B."/>
            <person name="Jeske O."/>
            <person name="Meyerdierks A."/>
            <person name="Storesund J.E."/>
            <person name="Kallscheuer N."/>
            <person name="Luecker S."/>
            <person name="Lage O.M."/>
            <person name="Pohl T."/>
            <person name="Merkel B.J."/>
            <person name="Hornburger P."/>
            <person name="Mueller R.-W."/>
            <person name="Bruemmer F."/>
            <person name="Labrenz M."/>
            <person name="Spormann A.M."/>
            <person name="Op den Camp H."/>
            <person name="Overmann J."/>
            <person name="Amann R."/>
            <person name="Jetten M.S.M."/>
            <person name="Mascher T."/>
            <person name="Medema M.H."/>
            <person name="Devos D.P."/>
            <person name="Kaster A.-K."/>
            <person name="Ovreas L."/>
            <person name="Rohde M."/>
            <person name="Galperin M.Y."/>
            <person name="Jogler C."/>
        </authorList>
    </citation>
    <scope>NUCLEOTIDE SEQUENCE [LARGE SCALE GENOMIC DNA]</scope>
    <source>
        <strain evidence="3 5">Enr10</strain>
        <strain evidence="4 6">Pan153</strain>
    </source>
</reference>
<dbReference type="Proteomes" id="UP000320839">
    <property type="component" value="Chromosome"/>
</dbReference>
<dbReference type="EMBL" id="CP036317">
    <property type="protein sequence ID" value="QDV16910.1"/>
    <property type="molecule type" value="Genomic_DNA"/>
</dbReference>
<name>A0A518FKS7_9PLAN</name>
<keyword evidence="1" id="KW-0812">Transmembrane</keyword>
<feature type="transmembrane region" description="Helical" evidence="1">
    <location>
        <begin position="52"/>
        <end position="79"/>
    </location>
</feature>
<dbReference type="Proteomes" id="UP000315647">
    <property type="component" value="Chromosome"/>
</dbReference>
<accession>A0A518FKS7</accession>
<dbReference type="AlphaFoldDB" id="A0A518FKS7"/>
<organism evidence="4 6">
    <name type="scientific">Gimesia panareensis</name>
    <dbReference type="NCBI Taxonomy" id="2527978"/>
    <lineage>
        <taxon>Bacteria</taxon>
        <taxon>Pseudomonadati</taxon>
        <taxon>Planctomycetota</taxon>
        <taxon>Planctomycetia</taxon>
        <taxon>Planctomycetales</taxon>
        <taxon>Planctomycetaceae</taxon>
        <taxon>Gimesia</taxon>
    </lineage>
</organism>
<evidence type="ECO:0000259" key="2">
    <source>
        <dbReference type="Pfam" id="PF21742"/>
    </source>
</evidence>
<keyword evidence="5" id="KW-1185">Reference proteome</keyword>
<feature type="domain" description="DUF6868" evidence="2">
    <location>
        <begin position="1"/>
        <end position="79"/>
    </location>
</feature>
<accession>A0A518A500</accession>
<dbReference type="EMBL" id="CP037421">
    <property type="protein sequence ID" value="QDT27338.1"/>
    <property type="molecule type" value="Genomic_DNA"/>
</dbReference>